<dbReference type="AlphaFoldDB" id="K9UDZ1"/>
<dbReference type="RefSeq" id="WP_015159022.1">
    <property type="nucleotide sequence ID" value="NC_019697.1"/>
</dbReference>
<dbReference type="KEGG" id="cmp:Cha6605_1723"/>
<gene>
    <name evidence="1" type="ORF">Cha6605_1723</name>
</gene>
<dbReference type="Proteomes" id="UP000010366">
    <property type="component" value="Chromosome"/>
</dbReference>
<keyword evidence="2" id="KW-1185">Reference proteome</keyword>
<name>K9UDZ1_CHAP6</name>
<dbReference type="HOGENOM" id="CLU_2841784_0_0_3"/>
<sequence length="65" mass="7414">MRIPVFKPTLVTNSPEFTRSSSDLPAEWLFLKISINTTNLNTLNRCDDYRHKHQASGINILADLV</sequence>
<dbReference type="EMBL" id="CP003600">
    <property type="protein sequence ID" value="AFY92848.1"/>
    <property type="molecule type" value="Genomic_DNA"/>
</dbReference>
<proteinExistence type="predicted"/>
<protein>
    <submittedName>
        <fullName evidence="1">Uncharacterized protein</fullName>
    </submittedName>
</protein>
<evidence type="ECO:0000313" key="1">
    <source>
        <dbReference type="EMBL" id="AFY92848.1"/>
    </source>
</evidence>
<accession>K9UDZ1</accession>
<reference evidence="1 2" key="1">
    <citation type="submission" date="2012-05" db="EMBL/GenBank/DDBJ databases">
        <title>Finished chromosome of genome of Chamaesiphon sp. PCC 6605.</title>
        <authorList>
            <consortium name="US DOE Joint Genome Institute"/>
            <person name="Gugger M."/>
            <person name="Coursin T."/>
            <person name="Rippka R."/>
            <person name="Tandeau De Marsac N."/>
            <person name="Huntemann M."/>
            <person name="Wei C.-L."/>
            <person name="Han J."/>
            <person name="Detter J.C."/>
            <person name="Han C."/>
            <person name="Tapia R."/>
            <person name="Chen A."/>
            <person name="Kyrpides N."/>
            <person name="Mavromatis K."/>
            <person name="Markowitz V."/>
            <person name="Szeto E."/>
            <person name="Ivanova N."/>
            <person name="Pagani I."/>
            <person name="Pati A."/>
            <person name="Goodwin L."/>
            <person name="Nordberg H.P."/>
            <person name="Cantor M.N."/>
            <person name="Hua S.X."/>
            <person name="Woyke T."/>
            <person name="Kerfeld C.A."/>
        </authorList>
    </citation>
    <scope>NUCLEOTIDE SEQUENCE [LARGE SCALE GENOMIC DNA]</scope>
    <source>
        <strain evidence="2">ATCC 27169 / PCC 6605</strain>
    </source>
</reference>
<organism evidence="1 2">
    <name type="scientific">Chamaesiphon minutus (strain ATCC 27169 / PCC 6605)</name>
    <dbReference type="NCBI Taxonomy" id="1173020"/>
    <lineage>
        <taxon>Bacteria</taxon>
        <taxon>Bacillati</taxon>
        <taxon>Cyanobacteriota</taxon>
        <taxon>Cyanophyceae</taxon>
        <taxon>Gomontiellales</taxon>
        <taxon>Chamaesiphonaceae</taxon>
        <taxon>Chamaesiphon</taxon>
    </lineage>
</organism>
<evidence type="ECO:0000313" key="2">
    <source>
        <dbReference type="Proteomes" id="UP000010366"/>
    </source>
</evidence>